<gene>
    <name evidence="5" type="ORF">OU419_23480</name>
</gene>
<evidence type="ECO:0000256" key="3">
    <source>
        <dbReference type="ARBA" id="ARBA00022840"/>
    </source>
</evidence>
<dbReference type="Pfam" id="PF00582">
    <property type="entry name" value="Usp"/>
    <property type="match status" value="2"/>
</dbReference>
<comment type="similarity">
    <text evidence="1">Belongs to the universal stress protein A family.</text>
</comment>
<evidence type="ECO:0000259" key="4">
    <source>
        <dbReference type="Pfam" id="PF00582"/>
    </source>
</evidence>
<reference evidence="5" key="1">
    <citation type="submission" date="2022-11" db="EMBL/GenBank/DDBJ databases">
        <title>Pseudomonas triclosanedens sp. nov., a triclosan degrader isolated from activated sludge.</title>
        <authorList>
            <person name="Yin Y."/>
            <person name="Lu Z."/>
        </authorList>
    </citation>
    <scope>NUCLEOTIDE SEQUENCE</scope>
    <source>
        <strain evidence="5">ZM23</strain>
    </source>
</reference>
<dbReference type="RefSeq" id="WP_254476657.1">
    <property type="nucleotide sequence ID" value="NZ_CP113432.1"/>
</dbReference>
<organism evidence="5 6">
    <name type="scientific">Pseudomonas triclosanedens</name>
    <dbReference type="NCBI Taxonomy" id="2961893"/>
    <lineage>
        <taxon>Bacteria</taxon>
        <taxon>Pseudomonadati</taxon>
        <taxon>Pseudomonadota</taxon>
        <taxon>Gammaproteobacteria</taxon>
        <taxon>Pseudomonadales</taxon>
        <taxon>Pseudomonadaceae</taxon>
        <taxon>Pseudomonas</taxon>
    </lineage>
</organism>
<sequence>MMKSIMVATDLSGRSEKALHRAAALAKRYACPWTVLYVVDEDQPAALVEQELTQVKMMLEARLVELTELGGACPKLMVERGDPNQQILAAAKSQNIELLVMGAHRKSVLRDIFVGTTVERVLRAGQLPVLVVNQPATGEYRDLLLALDISPASANAVNVAGNLGLLDGAVRRGVYAFSPLAKGMMQYSGVSEERVDEFVSTETRQAVDELKKFLRDEHLEERIDEQLVAVGLPGNVLQRMVDKHRPDLLVMGTRGMGGIKRALIGSVADYALRELDCDILVVPPEVSA</sequence>
<name>A0ABY6ZXG0_9PSED</name>
<dbReference type="EMBL" id="CP113432">
    <property type="protein sequence ID" value="WAI48690.1"/>
    <property type="molecule type" value="Genomic_DNA"/>
</dbReference>
<evidence type="ECO:0000313" key="5">
    <source>
        <dbReference type="EMBL" id="WAI48690.1"/>
    </source>
</evidence>
<dbReference type="CDD" id="cd23659">
    <property type="entry name" value="USP_At3g01520-like"/>
    <property type="match status" value="1"/>
</dbReference>
<dbReference type="CDD" id="cd00293">
    <property type="entry name" value="USP-like"/>
    <property type="match status" value="1"/>
</dbReference>
<dbReference type="Proteomes" id="UP001163624">
    <property type="component" value="Chromosome"/>
</dbReference>
<dbReference type="InterPro" id="IPR006015">
    <property type="entry name" value="Universal_stress_UspA"/>
</dbReference>
<feature type="domain" description="UspA" evidence="4">
    <location>
        <begin position="1"/>
        <end position="132"/>
    </location>
</feature>
<dbReference type="PRINTS" id="PR01438">
    <property type="entry name" value="UNVRSLSTRESS"/>
</dbReference>
<dbReference type="InterPro" id="IPR014729">
    <property type="entry name" value="Rossmann-like_a/b/a_fold"/>
</dbReference>
<evidence type="ECO:0000256" key="1">
    <source>
        <dbReference type="ARBA" id="ARBA00008791"/>
    </source>
</evidence>
<dbReference type="Gene3D" id="3.40.50.620">
    <property type="entry name" value="HUPs"/>
    <property type="match status" value="2"/>
</dbReference>
<dbReference type="PANTHER" id="PTHR46268:SF27">
    <property type="entry name" value="UNIVERSAL STRESS PROTEIN RV2623"/>
    <property type="match status" value="1"/>
</dbReference>
<feature type="domain" description="UspA" evidence="4">
    <location>
        <begin position="140"/>
        <end position="283"/>
    </location>
</feature>
<keyword evidence="6" id="KW-1185">Reference proteome</keyword>
<proteinExistence type="inferred from homology"/>
<dbReference type="PANTHER" id="PTHR46268">
    <property type="entry name" value="STRESS RESPONSE PROTEIN NHAX"/>
    <property type="match status" value="1"/>
</dbReference>
<dbReference type="SUPFAM" id="SSF52402">
    <property type="entry name" value="Adenine nucleotide alpha hydrolases-like"/>
    <property type="match status" value="2"/>
</dbReference>
<keyword evidence="2" id="KW-0547">Nucleotide-binding</keyword>
<keyword evidence="3" id="KW-0067">ATP-binding</keyword>
<protein>
    <submittedName>
        <fullName evidence="5">Universal stress protein</fullName>
    </submittedName>
</protein>
<dbReference type="InterPro" id="IPR006016">
    <property type="entry name" value="UspA"/>
</dbReference>
<accession>A0ABY6ZXG0</accession>
<evidence type="ECO:0000313" key="6">
    <source>
        <dbReference type="Proteomes" id="UP001163624"/>
    </source>
</evidence>
<evidence type="ECO:0000256" key="2">
    <source>
        <dbReference type="ARBA" id="ARBA00022741"/>
    </source>
</evidence>